<dbReference type="CDD" id="cd00609">
    <property type="entry name" value="AAT_like"/>
    <property type="match status" value="1"/>
</dbReference>
<dbReference type="EMBL" id="CP016634">
    <property type="protein sequence ID" value="ANY87744.1"/>
    <property type="molecule type" value="Genomic_DNA"/>
</dbReference>
<dbReference type="Gene3D" id="3.40.640.10">
    <property type="entry name" value="Type I PLP-dependent aspartate aminotransferase-like (Major domain)"/>
    <property type="match status" value="1"/>
</dbReference>
<dbReference type="AlphaFoldDB" id="A0A1B2F6H3"/>
<dbReference type="SUPFAM" id="SSF53383">
    <property type="entry name" value="PLP-dependent transferases"/>
    <property type="match status" value="1"/>
</dbReference>
<dbReference type="InterPro" id="IPR015424">
    <property type="entry name" value="PyrdxlP-dep_Trfase"/>
</dbReference>
<evidence type="ECO:0000256" key="4">
    <source>
        <dbReference type="ARBA" id="ARBA00023125"/>
    </source>
</evidence>
<organism evidence="7">
    <name type="scientific">Pseudomonas putida</name>
    <name type="common">Arthrobacter siderocapsulatus</name>
    <dbReference type="NCBI Taxonomy" id="303"/>
    <lineage>
        <taxon>Bacteria</taxon>
        <taxon>Pseudomonadati</taxon>
        <taxon>Pseudomonadota</taxon>
        <taxon>Gammaproteobacteria</taxon>
        <taxon>Pseudomonadales</taxon>
        <taxon>Pseudomonadaceae</taxon>
        <taxon>Pseudomonas</taxon>
    </lineage>
</organism>
<dbReference type="GO" id="GO:0030170">
    <property type="term" value="F:pyridoxal phosphate binding"/>
    <property type="evidence" value="ECO:0007669"/>
    <property type="project" value="InterPro"/>
</dbReference>
<dbReference type="SMART" id="SM00345">
    <property type="entry name" value="HTH_GNTR"/>
    <property type="match status" value="1"/>
</dbReference>
<keyword evidence="5" id="KW-0804">Transcription</keyword>
<dbReference type="PROSITE" id="PS50949">
    <property type="entry name" value="HTH_GNTR"/>
    <property type="match status" value="1"/>
</dbReference>
<keyword evidence="2" id="KW-0663">Pyridoxal phosphate</keyword>
<dbReference type="PANTHER" id="PTHR46577">
    <property type="entry name" value="HTH-TYPE TRANSCRIPTIONAL REGULATORY PROTEIN GABR"/>
    <property type="match status" value="1"/>
</dbReference>
<dbReference type="GO" id="GO:0003677">
    <property type="term" value="F:DNA binding"/>
    <property type="evidence" value="ECO:0007669"/>
    <property type="project" value="UniProtKB-KW"/>
</dbReference>
<dbReference type="RefSeq" id="WP_070091805.1">
    <property type="nucleotide sequence ID" value="NZ_CP016634.1"/>
</dbReference>
<dbReference type="InterPro" id="IPR004839">
    <property type="entry name" value="Aminotransferase_I/II_large"/>
</dbReference>
<dbReference type="InterPro" id="IPR000524">
    <property type="entry name" value="Tscrpt_reg_HTH_GntR"/>
</dbReference>
<dbReference type="PANTHER" id="PTHR46577:SF1">
    <property type="entry name" value="HTH-TYPE TRANSCRIPTIONAL REGULATORY PROTEIN GABR"/>
    <property type="match status" value="1"/>
</dbReference>
<dbReference type="Gene3D" id="1.10.10.10">
    <property type="entry name" value="Winged helix-like DNA-binding domain superfamily/Winged helix DNA-binding domain"/>
    <property type="match status" value="1"/>
</dbReference>
<evidence type="ECO:0000256" key="1">
    <source>
        <dbReference type="ARBA" id="ARBA00005384"/>
    </source>
</evidence>
<name>A0A1B2F6H3_PSEPU</name>
<proteinExistence type="inferred from homology"/>
<accession>A0A1B2F6H3</accession>
<keyword evidence="4" id="KW-0238">DNA-binding</keyword>
<evidence type="ECO:0000259" key="6">
    <source>
        <dbReference type="PROSITE" id="PS50949"/>
    </source>
</evidence>
<dbReference type="CDD" id="cd07377">
    <property type="entry name" value="WHTH_GntR"/>
    <property type="match status" value="1"/>
</dbReference>
<evidence type="ECO:0000313" key="7">
    <source>
        <dbReference type="EMBL" id="ANY87744.1"/>
    </source>
</evidence>
<dbReference type="InterPro" id="IPR036388">
    <property type="entry name" value="WH-like_DNA-bd_sf"/>
</dbReference>
<feature type="domain" description="HTH gntR-type" evidence="6">
    <location>
        <begin position="20"/>
        <end position="88"/>
    </location>
</feature>
<keyword evidence="3" id="KW-0805">Transcription regulation</keyword>
<reference evidence="7" key="1">
    <citation type="submission" date="2016-07" db="EMBL/GenBank/DDBJ databases">
        <title>New class B carbapenemase carried by novel plasmid in Pseudomonas putida enviromental strain in eastern Amazonia.</title>
        <authorList>
            <person name="Souza C.O."/>
            <person name="Lima K.V."/>
            <person name="Brasiliense D.M."/>
            <person name="Perez-Chaparro P.J."/>
            <person name="Mamizuka E.M."/>
            <person name="Lima M.O."/>
            <person name="Lima L.N."/>
            <person name="McCulloch J.A."/>
        </authorList>
    </citation>
    <scope>NUCLEOTIDE SEQUENCE [LARGE SCALE GENOMIC DNA]</scope>
    <source>
        <strain evidence="7">IEC33019</strain>
    </source>
</reference>
<dbReference type="InterPro" id="IPR015421">
    <property type="entry name" value="PyrdxlP-dep_Trfase_major"/>
</dbReference>
<dbReference type="SUPFAM" id="SSF46785">
    <property type="entry name" value="Winged helix' DNA-binding domain"/>
    <property type="match status" value="1"/>
</dbReference>
<dbReference type="Pfam" id="PF00155">
    <property type="entry name" value="Aminotran_1_2"/>
    <property type="match status" value="1"/>
</dbReference>
<evidence type="ECO:0000256" key="3">
    <source>
        <dbReference type="ARBA" id="ARBA00023015"/>
    </source>
</evidence>
<dbReference type="GO" id="GO:0003700">
    <property type="term" value="F:DNA-binding transcription factor activity"/>
    <property type="evidence" value="ECO:0007669"/>
    <property type="project" value="InterPro"/>
</dbReference>
<dbReference type="InterPro" id="IPR051446">
    <property type="entry name" value="HTH_trans_reg/aminotransferase"/>
</dbReference>
<comment type="similarity">
    <text evidence="1">In the C-terminal section; belongs to the class-I pyridoxal-phosphate-dependent aminotransferase family.</text>
</comment>
<sequence>MKTPGGVLLSGVELDRGSSVPLYRQLYLQLRKQILSGRLPGGTRLPSTRTLCKELSLSRITLLNAFDLLTAEGFLASRTGAGTYVGNEWQGRVAQSDLPTKPPRLSSLSQAVHSLRSEHFSGISYSAWDPQRQVSLLPSHPAYDAFPMPVWKRLMNRHLRKPDKAQLAYGELKGLQRLREAIVEYVFDARGIECSVEQVVITSGAQQAFNLLGMLLLNPGDRVWMEDPGHIAARIAFQALGCQLVPLRIDEQGLDVQQGIRECPEARLVFTTPSRQHPLGTTMSYPRRQELIDWAARSQGWIVEDDCDSEFRYVGRSLPALHAMDPWQRVIYVGTFSKVLYPSLRLGYVILPEALVEPFCAIRAVMDRSPSTLHQATTADFMFDGHFLGHIRHMRALYQERQASLVEALQRQLGGFLSVAPVEAGLHLIGWLPEGVDDDALARGLGNHQVYTYALNDYCLQRYLPPGLLLGFAATPVEQAAQRVRELSQALDALGMRG</sequence>
<evidence type="ECO:0000256" key="5">
    <source>
        <dbReference type="ARBA" id="ARBA00023163"/>
    </source>
</evidence>
<protein>
    <submittedName>
        <fullName evidence="7">HTH-type transcriptional regulatory protein GabR</fullName>
    </submittedName>
</protein>
<dbReference type="Pfam" id="PF00392">
    <property type="entry name" value="GntR"/>
    <property type="match status" value="1"/>
</dbReference>
<dbReference type="InterPro" id="IPR036390">
    <property type="entry name" value="WH_DNA-bd_sf"/>
</dbReference>
<gene>
    <name evidence="7" type="primary">gabR_1</name>
    <name evidence="7" type="ORF">IEC33019_2190</name>
</gene>
<evidence type="ECO:0000256" key="2">
    <source>
        <dbReference type="ARBA" id="ARBA00022898"/>
    </source>
</evidence>
<dbReference type="PRINTS" id="PR00035">
    <property type="entry name" value="HTHGNTR"/>
</dbReference>